<dbReference type="Gene3D" id="3.30.750.24">
    <property type="entry name" value="STAS domain"/>
    <property type="match status" value="1"/>
</dbReference>
<organism evidence="4 5">
    <name type="scientific">candidate division CSSED10-310 bacterium</name>
    <dbReference type="NCBI Taxonomy" id="2855610"/>
    <lineage>
        <taxon>Bacteria</taxon>
        <taxon>Bacteria division CSSED10-310</taxon>
    </lineage>
</organism>
<feature type="domain" description="STAS" evidence="3">
    <location>
        <begin position="4"/>
        <end position="115"/>
    </location>
</feature>
<sequence>MVSLDIVADDVNDVSIVRLNGFLNADTSPIFEETLQHIMEQNKYKIIVDFKKLEYISSAGVGCFIGNIKRVRKNGGDIVFLLMPPKIQRVFQLLDFQDFFQSFNDELEAVDTFSE</sequence>
<evidence type="ECO:0000259" key="3">
    <source>
        <dbReference type="PROSITE" id="PS50801"/>
    </source>
</evidence>
<proteinExistence type="inferred from homology"/>
<gene>
    <name evidence="4" type="ORF">ACFL27_19890</name>
</gene>
<dbReference type="CDD" id="cd07043">
    <property type="entry name" value="STAS_anti-anti-sigma_factors"/>
    <property type="match status" value="1"/>
</dbReference>
<reference evidence="4 5" key="1">
    <citation type="submission" date="2024-09" db="EMBL/GenBank/DDBJ databases">
        <title>Laminarin stimulates single cell rates of sulfate reduction while oxygen inhibits transcriptomic activity in coastal marine sediment.</title>
        <authorList>
            <person name="Lindsay M."/>
            <person name="Orcutt B."/>
            <person name="Emerson D."/>
            <person name="Stepanauskas R."/>
            <person name="D'Angelo T."/>
        </authorList>
    </citation>
    <scope>NUCLEOTIDE SEQUENCE [LARGE SCALE GENOMIC DNA]</scope>
    <source>
        <strain evidence="4">SAG AM-311-K15</strain>
    </source>
</reference>
<dbReference type="InterPro" id="IPR036513">
    <property type="entry name" value="STAS_dom_sf"/>
</dbReference>
<dbReference type="PANTHER" id="PTHR33495">
    <property type="entry name" value="ANTI-SIGMA FACTOR ANTAGONIST TM_1081-RELATED-RELATED"/>
    <property type="match status" value="1"/>
</dbReference>
<name>A0ABV6Z1Y8_UNCC1</name>
<dbReference type="InterPro" id="IPR002645">
    <property type="entry name" value="STAS_dom"/>
</dbReference>
<keyword evidence="5" id="KW-1185">Reference proteome</keyword>
<dbReference type="Proteomes" id="UP001594351">
    <property type="component" value="Unassembled WGS sequence"/>
</dbReference>
<protein>
    <recommendedName>
        <fullName evidence="2">Anti-sigma factor antagonist</fullName>
    </recommendedName>
</protein>
<comment type="caution">
    <text evidence="4">The sequence shown here is derived from an EMBL/GenBank/DDBJ whole genome shotgun (WGS) entry which is preliminary data.</text>
</comment>
<comment type="similarity">
    <text evidence="1 2">Belongs to the anti-sigma-factor antagonist family.</text>
</comment>
<evidence type="ECO:0000256" key="1">
    <source>
        <dbReference type="ARBA" id="ARBA00009013"/>
    </source>
</evidence>
<dbReference type="NCBIfam" id="TIGR00377">
    <property type="entry name" value="ant_ant_sig"/>
    <property type="match status" value="1"/>
</dbReference>
<accession>A0ABV6Z1Y8</accession>
<evidence type="ECO:0000256" key="2">
    <source>
        <dbReference type="RuleBase" id="RU003749"/>
    </source>
</evidence>
<evidence type="ECO:0000313" key="4">
    <source>
        <dbReference type="EMBL" id="MFC1852465.1"/>
    </source>
</evidence>
<dbReference type="InterPro" id="IPR003658">
    <property type="entry name" value="Anti-sigma_ant"/>
</dbReference>
<dbReference type="EMBL" id="JBHPBY010000316">
    <property type="protein sequence ID" value="MFC1852465.1"/>
    <property type="molecule type" value="Genomic_DNA"/>
</dbReference>
<dbReference type="SUPFAM" id="SSF52091">
    <property type="entry name" value="SpoIIaa-like"/>
    <property type="match status" value="1"/>
</dbReference>
<dbReference type="PROSITE" id="PS50801">
    <property type="entry name" value="STAS"/>
    <property type="match status" value="1"/>
</dbReference>
<evidence type="ECO:0000313" key="5">
    <source>
        <dbReference type="Proteomes" id="UP001594351"/>
    </source>
</evidence>
<dbReference type="Pfam" id="PF01740">
    <property type="entry name" value="STAS"/>
    <property type="match status" value="1"/>
</dbReference>